<evidence type="ECO:0000256" key="2">
    <source>
        <dbReference type="SAM" id="Phobius"/>
    </source>
</evidence>
<feature type="region of interest" description="Disordered" evidence="1">
    <location>
        <begin position="527"/>
        <end position="551"/>
    </location>
</feature>
<evidence type="ECO:0000256" key="1">
    <source>
        <dbReference type="SAM" id="MobiDB-lite"/>
    </source>
</evidence>
<evidence type="ECO:0000313" key="4">
    <source>
        <dbReference type="Proteomes" id="UP000095284"/>
    </source>
</evidence>
<keyword evidence="2" id="KW-0472">Membrane</keyword>
<proteinExistence type="predicted"/>
<dbReference type="Pfam" id="PF24359">
    <property type="entry name" value="DUF7515"/>
    <property type="match status" value="1"/>
</dbReference>
<organism evidence="4 5">
    <name type="scientific">Bursaphelenchus xylophilus</name>
    <name type="common">Pinewood nematode worm</name>
    <name type="synonym">Aphelenchoides xylophilus</name>
    <dbReference type="NCBI Taxonomy" id="6326"/>
    <lineage>
        <taxon>Eukaryota</taxon>
        <taxon>Metazoa</taxon>
        <taxon>Ecdysozoa</taxon>
        <taxon>Nematoda</taxon>
        <taxon>Chromadorea</taxon>
        <taxon>Rhabditida</taxon>
        <taxon>Tylenchina</taxon>
        <taxon>Tylenchomorpha</taxon>
        <taxon>Aphelenchoidea</taxon>
        <taxon>Aphelenchoididae</taxon>
        <taxon>Bursaphelenchus</taxon>
    </lineage>
</organism>
<accession>A0A1I7RKD7</accession>
<keyword evidence="2" id="KW-0812">Transmembrane</keyword>
<dbReference type="AlphaFoldDB" id="A0A1I7RKD7"/>
<feature type="region of interest" description="Disordered" evidence="1">
    <location>
        <begin position="244"/>
        <end position="265"/>
    </location>
</feature>
<protein>
    <submittedName>
        <fullName evidence="5">ULP_PROTEASE domain-containing protein</fullName>
    </submittedName>
</protein>
<feature type="domain" description="DUF7515" evidence="3">
    <location>
        <begin position="64"/>
        <end position="119"/>
    </location>
</feature>
<evidence type="ECO:0000259" key="3">
    <source>
        <dbReference type="Pfam" id="PF24359"/>
    </source>
</evidence>
<feature type="compositionally biased region" description="Polar residues" evidence="1">
    <location>
        <begin position="527"/>
        <end position="540"/>
    </location>
</feature>
<feature type="compositionally biased region" description="Basic and acidic residues" evidence="1">
    <location>
        <begin position="291"/>
        <end position="314"/>
    </location>
</feature>
<sequence>MCQVFLCDQIFGRFVRFRGHFHLCGWNCFVVGSATSAVFVFFKLCSMDPSWIPIEITEEQKRVLEAFKKQVKTTVAPNCYEGCSLVELEQLFAEDWGCSLRDVCRKCGMETIAQLLAMAHEVICVVVLQTGDVRIYPTTISADEAKIMEMIIISNENAIEKRARRERYDRIDRRKSLGRSNGDLPLTRSKSLAPRSMGLSAPNAIPVGEAFSSQRSNEVSSVTSSQNGIEKSVLRVMNMISEKAEPSNDRNETSHPTPKKVDVMGRLDSPAKNGVIHGDQIVQEESNVGNEKPEIAVEPLPTKKIDETQVRSEESTSDAGAANSEGLDASHSESPPVAEKAVEEASVNSNKSWNVSDLWSRLDTLTVQRRKSDGDAPETIIPKADLNERHLRILRRYRYLKQFIHILKSHKSLAIDVFKNDLQKYYGIQLNQAFFSENFGIDTPNVLYSLECIRPKLMICNWNHEVAQISLVPHAERLLEMDSELLADDFNPILERFRRTVDYDICEKSMANSTLPSCFFDSNFDVSRSSRSQPDASQGRKSPPLPSSLVG</sequence>
<feature type="region of interest" description="Disordered" evidence="1">
    <location>
        <begin position="173"/>
        <end position="199"/>
    </location>
</feature>
<keyword evidence="2" id="KW-1133">Transmembrane helix</keyword>
<dbReference type="WBParaSite" id="BXY_0117100.1">
    <property type="protein sequence ID" value="BXY_0117100.1"/>
    <property type="gene ID" value="BXY_0117100"/>
</dbReference>
<name>A0A1I7RKD7_BURXY</name>
<feature type="region of interest" description="Disordered" evidence="1">
    <location>
        <begin position="283"/>
        <end position="340"/>
    </location>
</feature>
<reference evidence="5" key="1">
    <citation type="submission" date="2016-11" db="UniProtKB">
        <authorList>
            <consortium name="WormBaseParasite"/>
        </authorList>
    </citation>
    <scope>IDENTIFICATION</scope>
</reference>
<feature type="transmembrane region" description="Helical" evidence="2">
    <location>
        <begin position="21"/>
        <end position="42"/>
    </location>
</feature>
<evidence type="ECO:0000313" key="5">
    <source>
        <dbReference type="WBParaSite" id="BXY_0117100.1"/>
    </source>
</evidence>
<dbReference type="InterPro" id="IPR055937">
    <property type="entry name" value="DUF7515"/>
</dbReference>
<dbReference type="Proteomes" id="UP000095284">
    <property type="component" value="Unplaced"/>
</dbReference>